<evidence type="ECO:0000259" key="1">
    <source>
        <dbReference type="Pfam" id="PF13175"/>
    </source>
</evidence>
<dbReference type="PANTHER" id="PTHR43581:SF4">
    <property type="entry name" value="ATP_GTP PHOSPHATASE"/>
    <property type="match status" value="1"/>
</dbReference>
<name>A0ABS9C7Y1_9FLAO</name>
<proteinExistence type="predicted"/>
<protein>
    <submittedName>
        <fullName evidence="2">ATP-binding protein</fullName>
    </submittedName>
</protein>
<dbReference type="InterPro" id="IPR041685">
    <property type="entry name" value="AAA_GajA/Old/RecF-like"/>
</dbReference>
<evidence type="ECO:0000313" key="2">
    <source>
        <dbReference type="EMBL" id="MCF2220541.1"/>
    </source>
</evidence>
<feature type="domain" description="Endonuclease GajA/Old nuclease/RecF-like AAA" evidence="1">
    <location>
        <begin position="1"/>
        <end position="374"/>
    </location>
</feature>
<organism evidence="2 3">
    <name type="scientific">Chryseobacterium indicum</name>
    <dbReference type="NCBI Taxonomy" id="2766954"/>
    <lineage>
        <taxon>Bacteria</taxon>
        <taxon>Pseudomonadati</taxon>
        <taxon>Bacteroidota</taxon>
        <taxon>Flavobacteriia</taxon>
        <taxon>Flavobacteriales</taxon>
        <taxon>Weeksellaceae</taxon>
        <taxon>Chryseobacterium group</taxon>
        <taxon>Chryseobacterium</taxon>
    </lineage>
</organism>
<evidence type="ECO:0000313" key="3">
    <source>
        <dbReference type="Proteomes" id="UP001430374"/>
    </source>
</evidence>
<comment type="caution">
    <text evidence="2">The sequence shown here is derived from an EMBL/GenBank/DDBJ whole genome shotgun (WGS) entry which is preliminary data.</text>
</comment>
<dbReference type="RefSeq" id="WP_235131985.1">
    <property type="nucleotide sequence ID" value="NZ_JACSGT010000002.1"/>
</dbReference>
<accession>A0ABS9C7Y1</accession>
<sequence length="460" mass="53268">MKSKLIVKNFGPIENANLDLKSVNVFIGAQASGKSTLAKLYTIFNSPRLYHNFKNGRKSLYYITKNKEDLELFKEPSFDKFKEALEDYSIISCLNSKTEIFFESPTHKVEIKKSKITFVDKIDLSTMNEAFENKDFKLCKKEFKKLSLISDNFLFSYKFSVMWDRLSHSERLGDNISKIFDEFSEKFDYDIELSEKEILGIIQRANDTKRDFLFKSPLYIPAERVIINLLKQAALSFQNLEIPIPKHLLNFASIYSTASFEIKEFDIGFLKKGTLYKNVDGDDRIYFSARKKIKLTESASGFQSIIPIILPIEFMKRKDRNYVNYSFVIEEPETNLFPRAQYDLLKLLESGRSDDLGKIDKGIMHFYTTHSPFFLSSLNNLLFAYIKGNENNKKNMSRIDSIISKKSWINPNDFAGYQIINGKVKSIFNKETGLIESNLIDQVSEDIINDFREIALASID</sequence>
<keyword evidence="3" id="KW-1185">Reference proteome</keyword>
<reference evidence="2" key="1">
    <citation type="submission" date="2021-08" db="EMBL/GenBank/DDBJ databases">
        <title>Complete genome sequence of Chryseobacterium sp strain PS-8.</title>
        <authorList>
            <person name="Das S.K."/>
        </authorList>
    </citation>
    <scope>NUCLEOTIDE SEQUENCE</scope>
    <source>
        <strain evidence="2">PS-8</strain>
    </source>
</reference>
<dbReference type="EMBL" id="JACSGT010000002">
    <property type="protein sequence ID" value="MCF2220541.1"/>
    <property type="molecule type" value="Genomic_DNA"/>
</dbReference>
<dbReference type="InterPro" id="IPR027417">
    <property type="entry name" value="P-loop_NTPase"/>
</dbReference>
<dbReference type="PANTHER" id="PTHR43581">
    <property type="entry name" value="ATP/GTP PHOSPHATASE"/>
    <property type="match status" value="1"/>
</dbReference>
<keyword evidence="2" id="KW-0547">Nucleotide-binding</keyword>
<dbReference type="GO" id="GO:0005524">
    <property type="term" value="F:ATP binding"/>
    <property type="evidence" value="ECO:0007669"/>
    <property type="project" value="UniProtKB-KW"/>
</dbReference>
<dbReference type="InterPro" id="IPR051396">
    <property type="entry name" value="Bact_Antivir_Def_Nuclease"/>
</dbReference>
<dbReference type="Pfam" id="PF13175">
    <property type="entry name" value="AAA_15"/>
    <property type="match status" value="1"/>
</dbReference>
<dbReference type="Proteomes" id="UP001430374">
    <property type="component" value="Unassembled WGS sequence"/>
</dbReference>
<gene>
    <name evidence="2" type="ORF">H9Q08_14730</name>
</gene>
<dbReference type="SUPFAM" id="SSF52540">
    <property type="entry name" value="P-loop containing nucleoside triphosphate hydrolases"/>
    <property type="match status" value="1"/>
</dbReference>
<keyword evidence="2" id="KW-0067">ATP-binding</keyword>